<evidence type="ECO:0000313" key="3">
    <source>
        <dbReference type="Proteomes" id="UP000277204"/>
    </source>
</evidence>
<dbReference type="Proteomes" id="UP000277204">
    <property type="component" value="Unassembled WGS sequence"/>
</dbReference>
<accession>A0A3P8A9D1</accession>
<gene>
    <name evidence="2" type="ORF">SMRZ_LOCUS14139</name>
</gene>
<dbReference type="PANTHER" id="PTHR47027">
    <property type="entry name" value="REVERSE TRANSCRIPTASE DOMAIN-CONTAINING PROTEIN"/>
    <property type="match status" value="1"/>
</dbReference>
<dbReference type="Pfam" id="PF00078">
    <property type="entry name" value="RVT_1"/>
    <property type="match status" value="1"/>
</dbReference>
<sequence>MQIIVEQSVGWNSSLHINFIDYEKAFDSVDWRRLWKLLQHHGVLEKTVITIRNSYDRIQCKVVHEGQLTDAFHVRIGVRKSCLLSPFLFLLVVDWVMKTSTSEVKHGTQWTAQNQLHDFDFADDLALLSHTHEQVQMKTASVAPTSASVALNIHKGKSKIPKYKTKKLNQSHLIAKLWKM</sequence>
<reference evidence="2 3" key="1">
    <citation type="submission" date="2018-11" db="EMBL/GenBank/DDBJ databases">
        <authorList>
            <consortium name="Pathogen Informatics"/>
        </authorList>
    </citation>
    <scope>NUCLEOTIDE SEQUENCE [LARGE SCALE GENOMIC DNA]</scope>
    <source>
        <strain evidence="2 3">Zambia</strain>
    </source>
</reference>
<dbReference type="EMBL" id="UZAI01013009">
    <property type="protein sequence ID" value="VDP10697.1"/>
    <property type="molecule type" value="Genomic_DNA"/>
</dbReference>
<evidence type="ECO:0000313" key="2">
    <source>
        <dbReference type="EMBL" id="VDP10697.1"/>
    </source>
</evidence>
<name>A0A3P8A9D1_9TREM</name>
<organism evidence="2 3">
    <name type="scientific">Schistosoma margrebowiei</name>
    <dbReference type="NCBI Taxonomy" id="48269"/>
    <lineage>
        <taxon>Eukaryota</taxon>
        <taxon>Metazoa</taxon>
        <taxon>Spiralia</taxon>
        <taxon>Lophotrochozoa</taxon>
        <taxon>Platyhelminthes</taxon>
        <taxon>Trematoda</taxon>
        <taxon>Digenea</taxon>
        <taxon>Strigeidida</taxon>
        <taxon>Schistosomatoidea</taxon>
        <taxon>Schistosomatidae</taxon>
        <taxon>Schistosoma</taxon>
    </lineage>
</organism>
<proteinExistence type="predicted"/>
<protein>
    <recommendedName>
        <fullName evidence="1">Reverse transcriptase domain-containing protein</fullName>
    </recommendedName>
</protein>
<evidence type="ECO:0000259" key="1">
    <source>
        <dbReference type="Pfam" id="PF00078"/>
    </source>
</evidence>
<feature type="domain" description="Reverse transcriptase" evidence="1">
    <location>
        <begin position="14"/>
        <end position="161"/>
    </location>
</feature>
<dbReference type="InterPro" id="IPR000477">
    <property type="entry name" value="RT_dom"/>
</dbReference>
<dbReference type="PANTHER" id="PTHR47027:SF25">
    <property type="entry name" value="REVERSE TRANSCRIPTASE DOMAIN-CONTAINING PROTEIN"/>
    <property type="match status" value="1"/>
</dbReference>
<dbReference type="AlphaFoldDB" id="A0A3P8A9D1"/>
<keyword evidence="3" id="KW-1185">Reference proteome</keyword>